<dbReference type="InterPro" id="IPR006047">
    <property type="entry name" value="GH13_cat_dom"/>
</dbReference>
<dbReference type="Proteomes" id="UP000216352">
    <property type="component" value="Unassembled WGS sequence"/>
</dbReference>
<sequence>MTNATESIEPAELPARPRWLADARFYEIYPQSFADSDGDGIGDIPGIIARLDYVRDLGCNALWLNPCYDSPFKDAGYDVRDYKKVASRYGTNDDLVALFDAAHRRGMHVLLDLVPGHTSEEHEWFLASARPEPNSRTVVDGGTGRVENVSERYLWTDSWISGADGLPFIGGESERDGTYVLNFFKCQPALNYGFAHPKHGWQKPALGPDALATCEALLDVMRFWLGRGADGFRVDMADSLVKHDEEGKPFTIRTWRWMLSRIRSEFPQAAFVSEWGRPRESMAAGFDMDFYLDWRWDGNPNGYNLLLRNTDTPLRREGDSSYFNADSGASIKPFLDEYLPQLAEAERAGGCFDLITCNHDTLRTAQRLTERELKLAYATMFTMPGAPFLYYGDEIGMRYRPIPSKEGGYVRTGSRTPMQWDATANLGFSSAPAENLYLPVDPSADAPTVAAQDADPDSLLCWVRAMLRTRGMVSALRADAGLRVIAAPEHGRLFAFERFDGASPSEGRVLVAVNPGRGEESFELPDGRGAAGDVLASLGEHRMERGSATMGPQSFAMWRLQ</sequence>
<proteinExistence type="inferred from homology"/>
<comment type="caution">
    <text evidence="3">The sequence shown here is derived from an EMBL/GenBank/DDBJ whole genome shotgun (WGS) entry which is preliminary data.</text>
</comment>
<dbReference type="InterPro" id="IPR045857">
    <property type="entry name" value="O16G_dom_2"/>
</dbReference>
<protein>
    <submittedName>
        <fullName evidence="3">Alpha-amylase</fullName>
    </submittedName>
</protein>
<feature type="domain" description="Glycosyl hydrolase family 13 catalytic" evidence="2">
    <location>
        <begin position="27"/>
        <end position="444"/>
    </location>
</feature>
<organism evidence="3 4">
    <name type="scientific">Bifidobacterium lemurum</name>
    <dbReference type="NCBI Taxonomy" id="1603886"/>
    <lineage>
        <taxon>Bacteria</taxon>
        <taxon>Bacillati</taxon>
        <taxon>Actinomycetota</taxon>
        <taxon>Actinomycetes</taxon>
        <taxon>Bifidobacteriales</taxon>
        <taxon>Bifidobacteriaceae</taxon>
        <taxon>Bifidobacterium</taxon>
    </lineage>
</organism>
<dbReference type="GO" id="GO:0009313">
    <property type="term" value="P:oligosaccharide catabolic process"/>
    <property type="evidence" value="ECO:0007669"/>
    <property type="project" value="TreeGrafter"/>
</dbReference>
<evidence type="ECO:0000313" key="4">
    <source>
        <dbReference type="Proteomes" id="UP000216352"/>
    </source>
</evidence>
<evidence type="ECO:0000256" key="1">
    <source>
        <dbReference type="ARBA" id="ARBA00008061"/>
    </source>
</evidence>
<dbReference type="GO" id="GO:0004556">
    <property type="term" value="F:alpha-amylase activity"/>
    <property type="evidence" value="ECO:0007669"/>
    <property type="project" value="TreeGrafter"/>
</dbReference>
<dbReference type="CDD" id="cd11348">
    <property type="entry name" value="AmyAc_2"/>
    <property type="match status" value="1"/>
</dbReference>
<dbReference type="STRING" id="1603886.GCA_001895165_00236"/>
<comment type="similarity">
    <text evidence="1">Belongs to the glycosyl hydrolase 13 family.</text>
</comment>
<evidence type="ECO:0000313" key="3">
    <source>
        <dbReference type="EMBL" id="OZG61821.1"/>
    </source>
</evidence>
<dbReference type="Gene3D" id="3.20.20.80">
    <property type="entry name" value="Glycosidases"/>
    <property type="match status" value="1"/>
</dbReference>
<evidence type="ECO:0000259" key="2">
    <source>
        <dbReference type="SMART" id="SM00642"/>
    </source>
</evidence>
<dbReference type="AlphaFoldDB" id="A0A261FRL0"/>
<dbReference type="EMBL" id="MWWX01000008">
    <property type="protein sequence ID" value="OZG61821.1"/>
    <property type="molecule type" value="Genomic_DNA"/>
</dbReference>
<dbReference type="PANTHER" id="PTHR10357:SF179">
    <property type="entry name" value="NEUTRAL AND BASIC AMINO ACID TRANSPORT PROTEIN RBAT"/>
    <property type="match status" value="1"/>
</dbReference>
<dbReference type="OrthoDB" id="9043248at2"/>
<dbReference type="SUPFAM" id="SSF51445">
    <property type="entry name" value="(Trans)glycosidases"/>
    <property type="match status" value="1"/>
</dbReference>
<dbReference type="Gene3D" id="3.90.400.10">
    <property type="entry name" value="Oligo-1,6-glucosidase, Domain 2"/>
    <property type="match status" value="1"/>
</dbReference>
<reference evidence="3 4" key="1">
    <citation type="journal article" date="2017" name="BMC Genomics">
        <title>Comparative genomic and phylogenomic analyses of the Bifidobacteriaceae family.</title>
        <authorList>
            <person name="Lugli G.A."/>
            <person name="Milani C."/>
            <person name="Turroni F."/>
            <person name="Duranti S."/>
            <person name="Mancabelli L."/>
            <person name="Mangifesta M."/>
            <person name="Ferrario C."/>
            <person name="Modesto M."/>
            <person name="Mattarelli P."/>
            <person name="Jiri K."/>
            <person name="van Sinderen D."/>
            <person name="Ventura M."/>
        </authorList>
    </citation>
    <scope>NUCLEOTIDE SEQUENCE [LARGE SCALE GENOMIC DNA]</scope>
    <source>
        <strain evidence="3 4">DSM 28807</strain>
    </source>
</reference>
<dbReference type="InterPro" id="IPR017853">
    <property type="entry name" value="GH"/>
</dbReference>
<dbReference type="RefSeq" id="WP_072723724.1">
    <property type="nucleotide sequence ID" value="NZ_BDIS01000002.1"/>
</dbReference>
<dbReference type="SMART" id="SM00642">
    <property type="entry name" value="Aamy"/>
    <property type="match status" value="1"/>
</dbReference>
<keyword evidence="4" id="KW-1185">Reference proteome</keyword>
<name>A0A261FRL0_9BIFI</name>
<dbReference type="Pfam" id="PF00128">
    <property type="entry name" value="Alpha-amylase"/>
    <property type="match status" value="1"/>
</dbReference>
<dbReference type="PANTHER" id="PTHR10357">
    <property type="entry name" value="ALPHA-AMYLASE FAMILY MEMBER"/>
    <property type="match status" value="1"/>
</dbReference>
<gene>
    <name evidence="3" type="ORF">BLEM_1358</name>
</gene>
<accession>A0A261FRL0</accession>